<organism evidence="2">
    <name type="scientific">Rhizophora mucronata</name>
    <name type="common">Asiatic mangrove</name>
    <dbReference type="NCBI Taxonomy" id="61149"/>
    <lineage>
        <taxon>Eukaryota</taxon>
        <taxon>Viridiplantae</taxon>
        <taxon>Streptophyta</taxon>
        <taxon>Embryophyta</taxon>
        <taxon>Tracheophyta</taxon>
        <taxon>Spermatophyta</taxon>
        <taxon>Magnoliopsida</taxon>
        <taxon>eudicotyledons</taxon>
        <taxon>Gunneridae</taxon>
        <taxon>Pentapetalae</taxon>
        <taxon>rosids</taxon>
        <taxon>fabids</taxon>
        <taxon>Malpighiales</taxon>
        <taxon>Rhizophoraceae</taxon>
        <taxon>Rhizophora</taxon>
    </lineage>
</organism>
<dbReference type="EMBL" id="GGEC01092987">
    <property type="protein sequence ID" value="MBX73471.1"/>
    <property type="molecule type" value="Transcribed_RNA"/>
</dbReference>
<dbReference type="AlphaFoldDB" id="A0A2P2R2R5"/>
<name>A0A2P2R2R5_RHIMU</name>
<sequence length="23" mass="2631">MGQPQVHNRKCIGTMVHHNTTKL</sequence>
<feature type="region of interest" description="Disordered" evidence="1">
    <location>
        <begin position="1"/>
        <end position="23"/>
    </location>
</feature>
<accession>A0A2P2R2R5</accession>
<evidence type="ECO:0000313" key="2">
    <source>
        <dbReference type="EMBL" id="MBX73471.1"/>
    </source>
</evidence>
<reference evidence="2" key="1">
    <citation type="submission" date="2018-02" db="EMBL/GenBank/DDBJ databases">
        <title>Rhizophora mucronata_Transcriptome.</title>
        <authorList>
            <person name="Meera S.P."/>
            <person name="Sreeshan A."/>
            <person name="Augustine A."/>
        </authorList>
    </citation>
    <scope>NUCLEOTIDE SEQUENCE</scope>
    <source>
        <tissue evidence="2">Leaf</tissue>
    </source>
</reference>
<evidence type="ECO:0000256" key="1">
    <source>
        <dbReference type="SAM" id="MobiDB-lite"/>
    </source>
</evidence>
<protein>
    <submittedName>
        <fullName evidence="2">Uncharacterized protein</fullName>
    </submittedName>
</protein>
<proteinExistence type="predicted"/>